<proteinExistence type="predicted"/>
<dbReference type="AlphaFoldDB" id="A0A1I7WEV3"/>
<dbReference type="Proteomes" id="UP000095283">
    <property type="component" value="Unplaced"/>
</dbReference>
<evidence type="ECO:0000313" key="1">
    <source>
        <dbReference type="Proteomes" id="UP000095283"/>
    </source>
</evidence>
<protein>
    <submittedName>
        <fullName evidence="2">Secreted protein</fullName>
    </submittedName>
</protein>
<dbReference type="WBParaSite" id="Hba_03454">
    <property type="protein sequence ID" value="Hba_03454"/>
    <property type="gene ID" value="Hba_03454"/>
</dbReference>
<sequence length="103" mass="11472">MFFDTSGSIVSAADCAVFLQFIVLQLQIQHKELFAENMEVTSEITTSGSSGFCTVVNYFRLKSEWFVASLPGITTIDHLAKYALLVPPSRIWSPPEHSILSCR</sequence>
<reference evidence="2" key="1">
    <citation type="submission" date="2016-11" db="UniProtKB">
        <authorList>
            <consortium name="WormBaseParasite"/>
        </authorList>
    </citation>
    <scope>IDENTIFICATION</scope>
</reference>
<keyword evidence="1" id="KW-1185">Reference proteome</keyword>
<accession>A0A1I7WEV3</accession>
<name>A0A1I7WEV3_HETBA</name>
<evidence type="ECO:0000313" key="2">
    <source>
        <dbReference type="WBParaSite" id="Hba_03454"/>
    </source>
</evidence>
<organism evidence="1 2">
    <name type="scientific">Heterorhabditis bacteriophora</name>
    <name type="common">Entomopathogenic nematode worm</name>
    <dbReference type="NCBI Taxonomy" id="37862"/>
    <lineage>
        <taxon>Eukaryota</taxon>
        <taxon>Metazoa</taxon>
        <taxon>Ecdysozoa</taxon>
        <taxon>Nematoda</taxon>
        <taxon>Chromadorea</taxon>
        <taxon>Rhabditida</taxon>
        <taxon>Rhabditina</taxon>
        <taxon>Rhabditomorpha</taxon>
        <taxon>Strongyloidea</taxon>
        <taxon>Heterorhabditidae</taxon>
        <taxon>Heterorhabditis</taxon>
    </lineage>
</organism>